<reference evidence="2 3" key="1">
    <citation type="journal article" date="2023" name="Commun. Biol.">
        <title>Reorganization of the ancestral sex-determining regions during the evolution of trioecy in Pleodorina starrii.</title>
        <authorList>
            <person name="Takahashi K."/>
            <person name="Suzuki S."/>
            <person name="Kawai-Toyooka H."/>
            <person name="Yamamoto K."/>
            <person name="Hamaji T."/>
            <person name="Ootsuki R."/>
            <person name="Yamaguchi H."/>
            <person name="Kawachi M."/>
            <person name="Higashiyama T."/>
            <person name="Nozaki H."/>
        </authorList>
    </citation>
    <scope>NUCLEOTIDE SEQUENCE [LARGE SCALE GENOMIC DNA]</scope>
    <source>
        <strain evidence="2 3">NIES-4479</strain>
    </source>
</reference>
<feature type="region of interest" description="Disordered" evidence="1">
    <location>
        <begin position="91"/>
        <end position="110"/>
    </location>
</feature>
<feature type="region of interest" description="Disordered" evidence="1">
    <location>
        <begin position="53"/>
        <end position="84"/>
    </location>
</feature>
<proteinExistence type="predicted"/>
<feature type="region of interest" description="Disordered" evidence="1">
    <location>
        <begin position="366"/>
        <end position="388"/>
    </location>
</feature>
<feature type="compositionally biased region" description="Low complexity" evidence="1">
    <location>
        <begin position="450"/>
        <end position="460"/>
    </location>
</feature>
<sequence>MATSPKPLNVCNICEGGEDYCYLCNALLGPPSLAPFPDHHHQPDFLLSALNSPRPATQAMSSSVSSPPQSDIPEEFGDEEEEAATQAVVKEAEGDQPPVSPEVVTSQQGPSWATATPYQMIYQQQDDSGGGVSGAEPAAASSGHGRYRIFSEEIVRNAMNAGLGVQKEEAVGWEYHYLSTLLQLSYLLPTPAAQQHPQQHEWPPGAAEHPSTSFSNFRSRSPDGAGCSSSRSRSSSSSSSYVTASSGNGTCSDGGAIEGNDLAEVALNVVDMCRSTVGDLLSEVLTGTTLPLQAYLEFLIPHHFVTTSKVPLSPPMPRTHPTQEIDEVLFKMISHSGWGDIYSRAITIAHDIPATDATNALTAEVMQHGSASSPPSTPPAGTSSHGSFAAAATSATAADDATLALLPPPLLLPKLRLLQQHLSSAALSGGAARMAAAAAATAPPPPPPRSISSPAAAADSQSYETETGYDSEEMAFENLSDAVRQKIQSVLHTCSPYIKDEHFDDGVLYMLLQLQDEFGEASAVSALHCIETATGLAGIRRMRDFITTRLMDHQEHEVWKQDPRGYAQRQLTPDLIAVLEDMVRGDDDSGGLSVMRKLGSPNIVRQCLGSVCAAAELSSVVTNAPAHLYTMLFKRLSAIQRLSRTRAEEDVQQEGGGLGGGFGVVDFGVEPGGWYDGAGAYGP</sequence>
<dbReference type="OrthoDB" id="549542at2759"/>
<protein>
    <submittedName>
        <fullName evidence="2">Uncharacterized protein</fullName>
    </submittedName>
</protein>
<dbReference type="EMBL" id="BRXU01000020">
    <property type="protein sequence ID" value="GLC57959.1"/>
    <property type="molecule type" value="Genomic_DNA"/>
</dbReference>
<evidence type="ECO:0000313" key="3">
    <source>
        <dbReference type="Proteomes" id="UP001165080"/>
    </source>
</evidence>
<dbReference type="AlphaFoldDB" id="A0A9W6F6C2"/>
<comment type="caution">
    <text evidence="2">The sequence shown here is derived from an EMBL/GenBank/DDBJ whole genome shotgun (WGS) entry which is preliminary data.</text>
</comment>
<gene>
    <name evidence="2" type="primary">PLEST010324</name>
    <name evidence="2" type="ORF">PLESTB_001298700</name>
</gene>
<organism evidence="2 3">
    <name type="scientific">Pleodorina starrii</name>
    <dbReference type="NCBI Taxonomy" id="330485"/>
    <lineage>
        <taxon>Eukaryota</taxon>
        <taxon>Viridiplantae</taxon>
        <taxon>Chlorophyta</taxon>
        <taxon>core chlorophytes</taxon>
        <taxon>Chlorophyceae</taxon>
        <taxon>CS clade</taxon>
        <taxon>Chlamydomonadales</taxon>
        <taxon>Volvocaceae</taxon>
        <taxon>Pleodorina</taxon>
    </lineage>
</organism>
<feature type="compositionally biased region" description="Polar residues" evidence="1">
    <location>
        <begin position="241"/>
        <end position="251"/>
    </location>
</feature>
<evidence type="ECO:0000256" key="1">
    <source>
        <dbReference type="SAM" id="MobiDB-lite"/>
    </source>
</evidence>
<name>A0A9W6F6C2_9CHLO</name>
<accession>A0A9W6F6C2</accession>
<feature type="region of interest" description="Disordered" evidence="1">
    <location>
        <begin position="438"/>
        <end position="469"/>
    </location>
</feature>
<feature type="compositionally biased region" description="Polar residues" evidence="1">
    <location>
        <begin position="210"/>
        <end position="219"/>
    </location>
</feature>
<keyword evidence="3" id="KW-1185">Reference proteome</keyword>
<evidence type="ECO:0000313" key="2">
    <source>
        <dbReference type="EMBL" id="GLC57959.1"/>
    </source>
</evidence>
<feature type="compositionally biased region" description="Acidic residues" evidence="1">
    <location>
        <begin position="72"/>
        <end position="83"/>
    </location>
</feature>
<feature type="region of interest" description="Disordered" evidence="1">
    <location>
        <begin position="125"/>
        <end position="144"/>
    </location>
</feature>
<feature type="compositionally biased region" description="Low complexity" evidence="1">
    <location>
        <begin position="368"/>
        <end position="388"/>
    </location>
</feature>
<dbReference type="Proteomes" id="UP001165080">
    <property type="component" value="Unassembled WGS sequence"/>
</dbReference>
<feature type="region of interest" description="Disordered" evidence="1">
    <location>
        <begin position="192"/>
        <end position="254"/>
    </location>
</feature>
<feature type="compositionally biased region" description="Low complexity" evidence="1">
    <location>
        <begin position="228"/>
        <end position="240"/>
    </location>
</feature>